<proteinExistence type="predicted"/>
<sequence>MKSLKILFILFCTVLIFACSGYGEKLQYNKTEVYYTADIEKLEAEKLGEFLVSSGFAGENEKSVQLSKNEETGNYQFRMVTTVEAANSESYQTIFKMFAKQISDSVFNKKPVDFHVCNNTFETLKVIPFK</sequence>
<evidence type="ECO:0000313" key="2">
    <source>
        <dbReference type="Proteomes" id="UP001595826"/>
    </source>
</evidence>
<dbReference type="EMBL" id="JBHSCY010000001">
    <property type="protein sequence ID" value="MFC4267392.1"/>
    <property type="molecule type" value="Genomic_DNA"/>
</dbReference>
<reference evidence="2" key="1">
    <citation type="journal article" date="2019" name="Int. J. Syst. Evol. Microbiol.">
        <title>The Global Catalogue of Microorganisms (GCM) 10K type strain sequencing project: providing services to taxonomists for standard genome sequencing and annotation.</title>
        <authorList>
            <consortium name="The Broad Institute Genomics Platform"/>
            <consortium name="The Broad Institute Genome Sequencing Center for Infectious Disease"/>
            <person name="Wu L."/>
            <person name="Ma J."/>
        </authorList>
    </citation>
    <scope>NUCLEOTIDE SEQUENCE [LARGE SCALE GENOMIC DNA]</scope>
    <source>
        <strain evidence="2">CECT 8655</strain>
    </source>
</reference>
<evidence type="ECO:0000313" key="1">
    <source>
        <dbReference type="EMBL" id="MFC4267392.1"/>
    </source>
</evidence>
<protein>
    <recommendedName>
        <fullName evidence="3">Lipoprotein</fullName>
    </recommendedName>
</protein>
<dbReference type="Proteomes" id="UP001595826">
    <property type="component" value="Unassembled WGS sequence"/>
</dbReference>
<accession>A0ABV8R5Y6</accession>
<organism evidence="1 2">
    <name type="scientific">Polaribacter marinivivus</name>
    <dbReference type="NCBI Taxonomy" id="1524260"/>
    <lineage>
        <taxon>Bacteria</taxon>
        <taxon>Pseudomonadati</taxon>
        <taxon>Bacteroidota</taxon>
        <taxon>Flavobacteriia</taxon>
        <taxon>Flavobacteriales</taxon>
        <taxon>Flavobacteriaceae</taxon>
    </lineage>
</organism>
<gene>
    <name evidence="1" type="ORF">ACFOWD_00615</name>
</gene>
<keyword evidence="2" id="KW-1185">Reference proteome</keyword>
<name>A0ABV8R5Y6_9FLAO</name>
<evidence type="ECO:0008006" key="3">
    <source>
        <dbReference type="Google" id="ProtNLM"/>
    </source>
</evidence>
<comment type="caution">
    <text evidence="1">The sequence shown here is derived from an EMBL/GenBank/DDBJ whole genome shotgun (WGS) entry which is preliminary data.</text>
</comment>
<dbReference type="PROSITE" id="PS51257">
    <property type="entry name" value="PROKAR_LIPOPROTEIN"/>
    <property type="match status" value="1"/>
</dbReference>
<dbReference type="RefSeq" id="WP_377407261.1">
    <property type="nucleotide sequence ID" value="NZ_JBHSCY010000001.1"/>
</dbReference>